<dbReference type="Gene3D" id="3.40.50.150">
    <property type="entry name" value="Vaccinia Virus protein VP39"/>
    <property type="match status" value="1"/>
</dbReference>
<reference evidence="8" key="1">
    <citation type="submission" date="2021-03" db="EMBL/GenBank/DDBJ databases">
        <title>Assistant Professor.</title>
        <authorList>
            <person name="Huq M.A."/>
        </authorList>
    </citation>
    <scope>NUCLEOTIDE SEQUENCE [LARGE SCALE GENOMIC DNA]</scope>
    <source>
        <strain evidence="8">MAH-28</strain>
    </source>
</reference>
<dbReference type="InterPro" id="IPR012340">
    <property type="entry name" value="NA-bd_OB-fold"/>
</dbReference>
<protein>
    <submittedName>
        <fullName evidence="7">23S rRNA (Uracil(1939)-C(5))-methyltransferase RlmD</fullName>
        <ecNumber evidence="7">2.1.1.190</ecNumber>
    </submittedName>
</protein>
<sequence length="469" mass="52963">MRKKNVVLENVPVTAYAAEGKALARVDGKVIFIEGGVVPGDVVDVKLGKNKKDWAEGKAIRIHSLSPDRTEPFCQHFGLCGGCKWQMLPYEKQLAYKQQQVEDHLRRIGHLELPSMPPILGAKETRRYRNKLEFTFSNKAYLTDEEIRAAGEEWPRRNALGFHIPKLFDKVLDIQTCHLQEEPANLIKNTVRAWAEERGLSFYDIRQQEGWLRNLVLRICTTGEVMANLVIHHEDKAEREALLDHLLEKVPAITTLLYTINPKKNDSIFDLEPRVYYGKGYVEEKLEDFTFKIGPKSFFQTNTYQGEALYRITREFAGLTGTETVYDLYCGTGSIGIFVSRQAGKVVGIELISEAIDDARENAEANGVKNATFFAGDVIDICDDAFFAAHGAPDVIITDPPRAGMHEKLTAKLLEVAAPRIVYVSCNPATQARDLALLSEKYSVEKVQAVDMFPHTHHIENVALLKRRY</sequence>
<dbReference type="InterPro" id="IPR029063">
    <property type="entry name" value="SAM-dependent_MTases_sf"/>
</dbReference>
<dbReference type="SUPFAM" id="SSF50249">
    <property type="entry name" value="Nucleic acid-binding proteins"/>
    <property type="match status" value="1"/>
</dbReference>
<feature type="domain" description="TRAM" evidence="6">
    <location>
        <begin position="1"/>
        <end position="61"/>
    </location>
</feature>
<dbReference type="PROSITE" id="PS01231">
    <property type="entry name" value="TRMA_2"/>
    <property type="match status" value="1"/>
</dbReference>
<dbReference type="CDD" id="cd02440">
    <property type="entry name" value="AdoMet_MTases"/>
    <property type="match status" value="1"/>
</dbReference>
<gene>
    <name evidence="7" type="primary">rlmD</name>
    <name evidence="7" type="ORF">J7I43_11155</name>
</gene>
<dbReference type="Proteomes" id="UP000679126">
    <property type="component" value="Unassembled WGS sequence"/>
</dbReference>
<feature type="active site" evidence="5">
    <location>
        <position position="426"/>
    </location>
</feature>
<dbReference type="Gene3D" id="2.40.50.1070">
    <property type="match status" value="1"/>
</dbReference>
<keyword evidence="8" id="KW-1185">Reference proteome</keyword>
<accession>A0ABS3YDL4</accession>
<evidence type="ECO:0000256" key="2">
    <source>
        <dbReference type="ARBA" id="ARBA00022679"/>
    </source>
</evidence>
<dbReference type="Gene3D" id="2.40.50.140">
    <property type="entry name" value="Nucleic acid-binding proteins"/>
    <property type="match status" value="1"/>
</dbReference>
<dbReference type="NCBIfam" id="TIGR00479">
    <property type="entry name" value="rumA"/>
    <property type="match status" value="1"/>
</dbReference>
<evidence type="ECO:0000256" key="4">
    <source>
        <dbReference type="PROSITE-ProRule" id="PRU01024"/>
    </source>
</evidence>
<keyword evidence="1 4" id="KW-0489">Methyltransferase</keyword>
<evidence type="ECO:0000256" key="1">
    <source>
        <dbReference type="ARBA" id="ARBA00022603"/>
    </source>
</evidence>
<dbReference type="Pfam" id="PF05958">
    <property type="entry name" value="tRNA_U5-meth_tr"/>
    <property type="match status" value="1"/>
</dbReference>
<keyword evidence="3 4" id="KW-0949">S-adenosyl-L-methionine</keyword>
<dbReference type="PROSITE" id="PS01230">
    <property type="entry name" value="TRMA_1"/>
    <property type="match status" value="1"/>
</dbReference>
<feature type="binding site" evidence="4">
    <location>
        <position position="329"/>
    </location>
    <ligand>
        <name>S-adenosyl-L-methionine</name>
        <dbReference type="ChEBI" id="CHEBI:59789"/>
    </ligand>
</feature>
<dbReference type="PANTHER" id="PTHR11061:SF30">
    <property type="entry name" value="TRNA (URACIL(54)-C(5))-METHYLTRANSFERASE"/>
    <property type="match status" value="1"/>
</dbReference>
<feature type="binding site" evidence="4">
    <location>
        <position position="350"/>
    </location>
    <ligand>
        <name>S-adenosyl-L-methionine</name>
        <dbReference type="ChEBI" id="CHEBI:59789"/>
    </ligand>
</feature>
<dbReference type="GO" id="GO:0008168">
    <property type="term" value="F:methyltransferase activity"/>
    <property type="evidence" value="ECO:0007669"/>
    <property type="project" value="UniProtKB-KW"/>
</dbReference>
<proteinExistence type="inferred from homology"/>
<dbReference type="InterPro" id="IPR002792">
    <property type="entry name" value="TRAM_dom"/>
</dbReference>
<feature type="active site" description="Nucleophile" evidence="4">
    <location>
        <position position="426"/>
    </location>
</feature>
<dbReference type="PANTHER" id="PTHR11061">
    <property type="entry name" value="RNA M5U METHYLTRANSFERASE"/>
    <property type="match status" value="1"/>
</dbReference>
<feature type="binding site" evidence="4">
    <location>
        <position position="300"/>
    </location>
    <ligand>
        <name>S-adenosyl-L-methionine</name>
        <dbReference type="ChEBI" id="CHEBI:59789"/>
    </ligand>
</feature>
<dbReference type="EC" id="2.1.1.190" evidence="7"/>
<evidence type="ECO:0000256" key="5">
    <source>
        <dbReference type="PROSITE-ProRule" id="PRU10015"/>
    </source>
</evidence>
<name>A0ABS3YDL4_9BACT</name>
<dbReference type="Pfam" id="PF01938">
    <property type="entry name" value="TRAM"/>
    <property type="match status" value="1"/>
</dbReference>
<comment type="similarity">
    <text evidence="4">Belongs to the class I-like SAM-binding methyltransferase superfamily. RNA M5U methyltransferase family.</text>
</comment>
<feature type="binding site" evidence="4">
    <location>
        <position position="399"/>
    </location>
    <ligand>
        <name>S-adenosyl-L-methionine</name>
        <dbReference type="ChEBI" id="CHEBI:59789"/>
    </ligand>
</feature>
<evidence type="ECO:0000313" key="8">
    <source>
        <dbReference type="Proteomes" id="UP000679126"/>
    </source>
</evidence>
<dbReference type="InterPro" id="IPR010280">
    <property type="entry name" value="U5_MeTrfase_fam"/>
</dbReference>
<dbReference type="InterPro" id="IPR030391">
    <property type="entry name" value="MeTrfase_TrmA_CS"/>
</dbReference>
<keyword evidence="2 4" id="KW-0808">Transferase</keyword>
<evidence type="ECO:0000259" key="6">
    <source>
        <dbReference type="PROSITE" id="PS50926"/>
    </source>
</evidence>
<evidence type="ECO:0000256" key="3">
    <source>
        <dbReference type="ARBA" id="ARBA00022691"/>
    </source>
</evidence>
<evidence type="ECO:0000313" key="7">
    <source>
        <dbReference type="EMBL" id="MBO9152773.1"/>
    </source>
</evidence>
<dbReference type="GO" id="GO:0032259">
    <property type="term" value="P:methylation"/>
    <property type="evidence" value="ECO:0007669"/>
    <property type="project" value="UniProtKB-KW"/>
</dbReference>
<dbReference type="SUPFAM" id="SSF53335">
    <property type="entry name" value="S-adenosyl-L-methionine-dependent methyltransferases"/>
    <property type="match status" value="1"/>
</dbReference>
<dbReference type="EMBL" id="JAGHKP010000002">
    <property type="protein sequence ID" value="MBO9152773.1"/>
    <property type="molecule type" value="Genomic_DNA"/>
</dbReference>
<dbReference type="PROSITE" id="PS51687">
    <property type="entry name" value="SAM_MT_RNA_M5U"/>
    <property type="match status" value="1"/>
</dbReference>
<comment type="caution">
    <text evidence="7">The sequence shown here is derived from an EMBL/GenBank/DDBJ whole genome shotgun (WGS) entry which is preliminary data.</text>
</comment>
<dbReference type="InterPro" id="IPR030390">
    <property type="entry name" value="MeTrfase_TrmA_AS"/>
</dbReference>
<organism evidence="7 8">
    <name type="scientific">Chitinophaga chungangae</name>
    <dbReference type="NCBI Taxonomy" id="2821488"/>
    <lineage>
        <taxon>Bacteria</taxon>
        <taxon>Pseudomonadati</taxon>
        <taxon>Bacteroidota</taxon>
        <taxon>Chitinophagia</taxon>
        <taxon>Chitinophagales</taxon>
        <taxon>Chitinophagaceae</taxon>
        <taxon>Chitinophaga</taxon>
    </lineage>
</organism>
<dbReference type="RefSeq" id="WP_209145752.1">
    <property type="nucleotide sequence ID" value="NZ_JAGHKP010000002.1"/>
</dbReference>
<dbReference type="PROSITE" id="PS50926">
    <property type="entry name" value="TRAM"/>
    <property type="match status" value="1"/>
</dbReference>